<evidence type="ECO:0000313" key="15">
    <source>
        <dbReference type="Proteomes" id="UP000092876"/>
    </source>
</evidence>
<dbReference type="FunFam" id="3.30.70.560:FF:000001">
    <property type="entry name" value="2-amino-4-hydroxy-6-hydroxymethyldihydropteridine pyrophosphokinase"/>
    <property type="match status" value="1"/>
</dbReference>
<evidence type="ECO:0000256" key="10">
    <source>
        <dbReference type="ARBA" id="ARBA00029409"/>
    </source>
</evidence>
<dbReference type="GO" id="GO:0046654">
    <property type="term" value="P:tetrahydrofolate biosynthetic process"/>
    <property type="evidence" value="ECO:0007669"/>
    <property type="project" value="UniProtKB-UniPathway"/>
</dbReference>
<dbReference type="Pfam" id="PF01288">
    <property type="entry name" value="HPPK"/>
    <property type="match status" value="1"/>
</dbReference>
<dbReference type="PANTHER" id="PTHR43071">
    <property type="entry name" value="2-AMINO-4-HYDROXY-6-HYDROXYMETHYLDIHYDROPTERIDINE PYROPHOSPHOKINASE"/>
    <property type="match status" value="1"/>
</dbReference>
<evidence type="ECO:0000256" key="2">
    <source>
        <dbReference type="ARBA" id="ARBA00005810"/>
    </source>
</evidence>
<sequence length="161" mass="18070">MITAYIAVGSNLADPVSQANLAIETLKNLPRTTFVATSQLYSSTPMGPQNQPDYINAVVAIKTELTPIELLDCTQKIEQEQGRVRKDERWGPRTLDLDIVLYGNEVIDSERLTVPHYGMKEREFVLYPLSEIAPSLQLPDGTELTELLKIVDKNGLNVWQQ</sequence>
<dbReference type="GeneID" id="94233912"/>
<comment type="similarity">
    <text evidence="2">Belongs to the HPPK family.</text>
</comment>
<evidence type="ECO:0000313" key="14">
    <source>
        <dbReference type="EMBL" id="SBS60670.1"/>
    </source>
</evidence>
<dbReference type="CDD" id="cd00483">
    <property type="entry name" value="HPPK"/>
    <property type="match status" value="1"/>
</dbReference>
<keyword evidence="5 14" id="KW-0808">Transferase</keyword>
<dbReference type="AlphaFoldDB" id="A0A1C3IGX6"/>
<comment type="function">
    <text evidence="10">Catalyzes the transfer of pyrophosphate from adenosine triphosphate (ATP) to 6-hydroxymethyl-7,8-dihydropterin, an enzymatic step in folate biosynthesis pathway.</text>
</comment>
<dbReference type="GO" id="GO:0005524">
    <property type="term" value="F:ATP binding"/>
    <property type="evidence" value="ECO:0007669"/>
    <property type="project" value="UniProtKB-KW"/>
</dbReference>
<evidence type="ECO:0000256" key="7">
    <source>
        <dbReference type="ARBA" id="ARBA00022777"/>
    </source>
</evidence>
<name>A0A1C3IGX6_9VIBR</name>
<keyword evidence="9" id="KW-0289">Folate biosynthesis</keyword>
<protein>
    <recommendedName>
        <fullName evidence="4">2-amino-4-hydroxy-6-hydroxymethyldihydropteridine pyrophosphokinase</fullName>
        <ecNumber evidence="3">2.7.6.3</ecNumber>
    </recommendedName>
    <alternativeName>
        <fullName evidence="11">6-hydroxymethyl-7,8-dihydropterin pyrophosphokinase</fullName>
    </alternativeName>
    <alternativeName>
        <fullName evidence="12">7,8-dihydro-6-hydroxymethylpterin-pyrophosphokinase</fullName>
    </alternativeName>
</protein>
<evidence type="ECO:0000256" key="11">
    <source>
        <dbReference type="ARBA" id="ARBA00029766"/>
    </source>
</evidence>
<dbReference type="InterPro" id="IPR035907">
    <property type="entry name" value="Hppk_sf"/>
</dbReference>
<evidence type="ECO:0000256" key="8">
    <source>
        <dbReference type="ARBA" id="ARBA00022840"/>
    </source>
</evidence>
<evidence type="ECO:0000256" key="4">
    <source>
        <dbReference type="ARBA" id="ARBA00016218"/>
    </source>
</evidence>
<evidence type="ECO:0000256" key="9">
    <source>
        <dbReference type="ARBA" id="ARBA00022909"/>
    </source>
</evidence>
<dbReference type="PROSITE" id="PS00794">
    <property type="entry name" value="HPPK"/>
    <property type="match status" value="1"/>
</dbReference>
<dbReference type="NCBIfam" id="TIGR01498">
    <property type="entry name" value="folK"/>
    <property type="match status" value="1"/>
</dbReference>
<keyword evidence="6" id="KW-0547">Nucleotide-binding</keyword>
<organism evidence="14 15">
    <name type="scientific">Vibrio atlanticus</name>
    <dbReference type="NCBI Taxonomy" id="693153"/>
    <lineage>
        <taxon>Bacteria</taxon>
        <taxon>Pseudomonadati</taxon>
        <taxon>Pseudomonadota</taxon>
        <taxon>Gammaproteobacteria</taxon>
        <taxon>Vibrionales</taxon>
        <taxon>Vibrionaceae</taxon>
        <taxon>Vibrio</taxon>
    </lineage>
</organism>
<dbReference type="GO" id="GO:0046656">
    <property type="term" value="P:folic acid biosynthetic process"/>
    <property type="evidence" value="ECO:0007669"/>
    <property type="project" value="UniProtKB-KW"/>
</dbReference>
<evidence type="ECO:0000256" key="5">
    <source>
        <dbReference type="ARBA" id="ARBA00022679"/>
    </source>
</evidence>
<evidence type="ECO:0000256" key="3">
    <source>
        <dbReference type="ARBA" id="ARBA00013253"/>
    </source>
</evidence>
<dbReference type="EMBL" id="FLQP01000004">
    <property type="protein sequence ID" value="SBS60670.1"/>
    <property type="molecule type" value="Genomic_DNA"/>
</dbReference>
<dbReference type="GO" id="GO:0003848">
    <property type="term" value="F:2-amino-4-hydroxy-6-hydroxymethyldihydropteridine diphosphokinase activity"/>
    <property type="evidence" value="ECO:0007669"/>
    <property type="project" value="UniProtKB-EC"/>
</dbReference>
<dbReference type="PANTHER" id="PTHR43071:SF1">
    <property type="entry name" value="2-AMINO-4-HYDROXY-6-HYDROXYMETHYLDIHYDROPTERIDINE PYROPHOSPHOKINASE"/>
    <property type="match status" value="1"/>
</dbReference>
<accession>A0A1C3IGX6</accession>
<feature type="domain" description="7,8-dihydro-6-hydroxymethylpterin-pyrophosphokinase" evidence="13">
    <location>
        <begin position="89"/>
        <end position="100"/>
    </location>
</feature>
<evidence type="ECO:0000259" key="13">
    <source>
        <dbReference type="PROSITE" id="PS00794"/>
    </source>
</evidence>
<evidence type="ECO:0000256" key="6">
    <source>
        <dbReference type="ARBA" id="ARBA00022741"/>
    </source>
</evidence>
<dbReference type="RefSeq" id="WP_065678072.1">
    <property type="nucleotide sequence ID" value="NZ_AP025460.1"/>
</dbReference>
<dbReference type="UniPathway" id="UPA00077">
    <property type="reaction ID" value="UER00155"/>
</dbReference>
<evidence type="ECO:0000256" key="12">
    <source>
        <dbReference type="ARBA" id="ARBA00033413"/>
    </source>
</evidence>
<gene>
    <name evidence="14" type="primary">folK_1</name>
    <name evidence="14" type="ORF">VAT7223_00279</name>
</gene>
<keyword evidence="7 14" id="KW-0418">Kinase</keyword>
<dbReference type="InterPro" id="IPR000550">
    <property type="entry name" value="Hppk"/>
</dbReference>
<evidence type="ECO:0000256" key="1">
    <source>
        <dbReference type="ARBA" id="ARBA00005051"/>
    </source>
</evidence>
<dbReference type="SUPFAM" id="SSF55083">
    <property type="entry name" value="6-hydroxymethyl-7,8-dihydropterin pyrophosphokinase, HPPK"/>
    <property type="match status" value="1"/>
</dbReference>
<keyword evidence="8" id="KW-0067">ATP-binding</keyword>
<reference evidence="15" key="1">
    <citation type="submission" date="2016-06" db="EMBL/GenBank/DDBJ databases">
        <authorList>
            <person name="Rodrigo-Torres Lidia"/>
            <person name="Arahal R.David."/>
        </authorList>
    </citation>
    <scope>NUCLEOTIDE SEQUENCE [LARGE SCALE GENOMIC DNA]</scope>
    <source>
        <strain evidence="15">CECT 7223</strain>
    </source>
</reference>
<dbReference type="GO" id="GO:0016301">
    <property type="term" value="F:kinase activity"/>
    <property type="evidence" value="ECO:0007669"/>
    <property type="project" value="UniProtKB-KW"/>
</dbReference>
<dbReference type="Proteomes" id="UP000092876">
    <property type="component" value="Unassembled WGS sequence"/>
</dbReference>
<comment type="pathway">
    <text evidence="1">Cofactor biosynthesis; tetrahydrofolate biosynthesis; 2-amino-4-hydroxy-6-hydroxymethyl-7,8-dihydropteridine diphosphate from 7,8-dihydroneopterin triphosphate: step 4/4.</text>
</comment>
<proteinExistence type="inferred from homology"/>
<dbReference type="EC" id="2.7.6.3" evidence="3"/>
<dbReference type="Gene3D" id="3.30.70.560">
    <property type="entry name" value="7,8-Dihydro-6-hydroxymethylpterin-pyrophosphokinase HPPK"/>
    <property type="match status" value="1"/>
</dbReference>